<accession>A0ABS0J2K7</accession>
<evidence type="ECO:0000313" key="5">
    <source>
        <dbReference type="EMBL" id="MBG3876629.1"/>
    </source>
</evidence>
<dbReference type="InterPro" id="IPR042203">
    <property type="entry name" value="Leu/Phe-tRNA_Trfase_C"/>
</dbReference>
<dbReference type="InterPro" id="IPR042221">
    <property type="entry name" value="Leu/Phe-tRNA_Trfase_N"/>
</dbReference>
<keyword evidence="1 4" id="KW-0963">Cytoplasm</keyword>
<dbReference type="PANTHER" id="PTHR30098:SF2">
    <property type="entry name" value="LEUCYL_PHENYLALANYL-TRNA--PROTEIN TRANSFERASE"/>
    <property type="match status" value="1"/>
</dbReference>
<protein>
    <recommendedName>
        <fullName evidence="4">Leucyl/phenylalanyl-tRNA--protein transferase</fullName>
        <ecNumber evidence="4">2.3.2.6</ecNumber>
    </recommendedName>
    <alternativeName>
        <fullName evidence="4">L/F-transferase</fullName>
    </alternativeName>
    <alternativeName>
        <fullName evidence="4">Leucyltransferase</fullName>
    </alternativeName>
    <alternativeName>
        <fullName evidence="4">Phenyalanyltransferase</fullName>
    </alternativeName>
</protein>
<name>A0ABS0J2K7_9BACT</name>
<dbReference type="SUPFAM" id="SSF55729">
    <property type="entry name" value="Acyl-CoA N-acyltransferases (Nat)"/>
    <property type="match status" value="1"/>
</dbReference>
<dbReference type="EMBL" id="VRYY01000139">
    <property type="protein sequence ID" value="MBG3876629.1"/>
    <property type="molecule type" value="Genomic_DNA"/>
</dbReference>
<proteinExistence type="inferred from homology"/>
<comment type="catalytic activity">
    <reaction evidence="4">
        <text>N-terminal L-arginyl-[protein] + L-leucyl-tRNA(Leu) = N-terminal L-leucyl-L-arginyl-[protein] + tRNA(Leu) + H(+)</text>
        <dbReference type="Rhea" id="RHEA:50416"/>
        <dbReference type="Rhea" id="RHEA-COMP:9613"/>
        <dbReference type="Rhea" id="RHEA-COMP:9622"/>
        <dbReference type="Rhea" id="RHEA-COMP:12672"/>
        <dbReference type="Rhea" id="RHEA-COMP:12673"/>
        <dbReference type="ChEBI" id="CHEBI:15378"/>
        <dbReference type="ChEBI" id="CHEBI:64719"/>
        <dbReference type="ChEBI" id="CHEBI:78442"/>
        <dbReference type="ChEBI" id="CHEBI:78494"/>
        <dbReference type="ChEBI" id="CHEBI:133044"/>
        <dbReference type="EC" id="2.3.2.6"/>
    </reaction>
</comment>
<organism evidence="5 6">
    <name type="scientific">Nitratidesulfovibrio oxamicus</name>
    <dbReference type="NCBI Taxonomy" id="32016"/>
    <lineage>
        <taxon>Bacteria</taxon>
        <taxon>Pseudomonadati</taxon>
        <taxon>Thermodesulfobacteriota</taxon>
        <taxon>Desulfovibrionia</taxon>
        <taxon>Desulfovibrionales</taxon>
        <taxon>Desulfovibrionaceae</taxon>
        <taxon>Nitratidesulfovibrio</taxon>
    </lineage>
</organism>
<dbReference type="Proteomes" id="UP001194469">
    <property type="component" value="Unassembled WGS sequence"/>
</dbReference>
<dbReference type="Pfam" id="PF03588">
    <property type="entry name" value="Leu_Phe_trans"/>
    <property type="match status" value="1"/>
</dbReference>
<dbReference type="GO" id="GO:0008914">
    <property type="term" value="F:leucyl-tRNA--protein transferase activity"/>
    <property type="evidence" value="ECO:0007669"/>
    <property type="project" value="UniProtKB-EC"/>
</dbReference>
<dbReference type="EC" id="2.3.2.6" evidence="4"/>
<dbReference type="NCBIfam" id="TIGR00667">
    <property type="entry name" value="aat"/>
    <property type="match status" value="1"/>
</dbReference>
<dbReference type="HAMAP" id="MF_00688">
    <property type="entry name" value="Leu_Phe_trans"/>
    <property type="match status" value="1"/>
</dbReference>
<comment type="caution">
    <text evidence="5">The sequence shown here is derived from an EMBL/GenBank/DDBJ whole genome shotgun (WGS) entry which is preliminary data.</text>
</comment>
<comment type="catalytic activity">
    <reaction evidence="4">
        <text>L-phenylalanyl-tRNA(Phe) + an N-terminal L-alpha-aminoacyl-[protein] = an N-terminal L-phenylalanyl-L-alpha-aminoacyl-[protein] + tRNA(Phe)</text>
        <dbReference type="Rhea" id="RHEA:43632"/>
        <dbReference type="Rhea" id="RHEA-COMP:9668"/>
        <dbReference type="Rhea" id="RHEA-COMP:9699"/>
        <dbReference type="Rhea" id="RHEA-COMP:10636"/>
        <dbReference type="Rhea" id="RHEA-COMP:10637"/>
        <dbReference type="ChEBI" id="CHEBI:78442"/>
        <dbReference type="ChEBI" id="CHEBI:78531"/>
        <dbReference type="ChEBI" id="CHEBI:78597"/>
        <dbReference type="ChEBI" id="CHEBI:83561"/>
        <dbReference type="EC" id="2.3.2.6"/>
    </reaction>
</comment>
<evidence type="ECO:0000256" key="2">
    <source>
        <dbReference type="ARBA" id="ARBA00022679"/>
    </source>
</evidence>
<dbReference type="Gene3D" id="3.40.630.70">
    <property type="entry name" value="Leucyl/phenylalanyl-tRNA-protein transferase, C-terminal domain"/>
    <property type="match status" value="1"/>
</dbReference>
<comment type="catalytic activity">
    <reaction evidence="4">
        <text>N-terminal L-lysyl-[protein] + L-leucyl-tRNA(Leu) = N-terminal L-leucyl-L-lysyl-[protein] + tRNA(Leu) + H(+)</text>
        <dbReference type="Rhea" id="RHEA:12340"/>
        <dbReference type="Rhea" id="RHEA-COMP:9613"/>
        <dbReference type="Rhea" id="RHEA-COMP:9622"/>
        <dbReference type="Rhea" id="RHEA-COMP:12670"/>
        <dbReference type="Rhea" id="RHEA-COMP:12671"/>
        <dbReference type="ChEBI" id="CHEBI:15378"/>
        <dbReference type="ChEBI" id="CHEBI:65249"/>
        <dbReference type="ChEBI" id="CHEBI:78442"/>
        <dbReference type="ChEBI" id="CHEBI:78494"/>
        <dbReference type="ChEBI" id="CHEBI:133043"/>
        <dbReference type="EC" id="2.3.2.6"/>
    </reaction>
</comment>
<comment type="function">
    <text evidence="4">Functions in the N-end rule pathway of protein degradation where it conjugates Leu, Phe and, less efficiently, Met from aminoacyl-tRNAs to the N-termini of proteins containing an N-terminal arginine or lysine.</text>
</comment>
<gene>
    <name evidence="4" type="primary">aat</name>
    <name evidence="5" type="ORF">FVW20_06210</name>
</gene>
<keyword evidence="2 4" id="KW-0808">Transferase</keyword>
<evidence type="ECO:0000256" key="4">
    <source>
        <dbReference type="HAMAP-Rule" id="MF_00688"/>
    </source>
</evidence>
<keyword evidence="3 4" id="KW-0012">Acyltransferase</keyword>
<dbReference type="RefSeq" id="WP_196608751.1">
    <property type="nucleotide sequence ID" value="NZ_VRYY01000139.1"/>
</dbReference>
<reference evidence="5 6" key="1">
    <citation type="submission" date="2019-08" db="EMBL/GenBank/DDBJ databases">
        <authorList>
            <person name="Luo N."/>
        </authorList>
    </citation>
    <scope>NUCLEOTIDE SEQUENCE [LARGE SCALE GENOMIC DNA]</scope>
    <source>
        <strain evidence="5 6">NCIMB 9442</strain>
    </source>
</reference>
<evidence type="ECO:0000256" key="1">
    <source>
        <dbReference type="ARBA" id="ARBA00022490"/>
    </source>
</evidence>
<dbReference type="Gene3D" id="3.30.70.3550">
    <property type="entry name" value="Leucyl/phenylalanyl-tRNA-protein transferase, N-terminal domain"/>
    <property type="match status" value="1"/>
</dbReference>
<comment type="similarity">
    <text evidence="4">Belongs to the L/F-transferase family.</text>
</comment>
<dbReference type="InterPro" id="IPR016181">
    <property type="entry name" value="Acyl_CoA_acyltransferase"/>
</dbReference>
<evidence type="ECO:0000313" key="6">
    <source>
        <dbReference type="Proteomes" id="UP001194469"/>
    </source>
</evidence>
<comment type="subcellular location">
    <subcellularLocation>
        <location evidence="4">Cytoplasm</location>
    </subcellularLocation>
</comment>
<keyword evidence="6" id="KW-1185">Reference proteome</keyword>
<sequence length="277" mass="30334">MNVRVLGRMTGDGSDFPDPVAAPPEGLLAVGGDLSPARLVAAYLRGIYPWYDRGTPILWWSPDPRCALLPDELHVSRSLARCIRSNAFEVTFDKAFALVIRRCAATPRQGQRGTWLVPAMINAYEALHRLGIAHSAEAWQDGRLVGGLYGVALGGVFYGESMFHLVPEASKVAFTWLATWLRHAGCTLVDCQQTTPHMVRFGARELPRPEFLARLGEGVGGALRLADGSEVRCPEISELPMRTMTPGPSAPWMVARLAGPEAMPTRHWRVPAGFRPL</sequence>
<dbReference type="InterPro" id="IPR004616">
    <property type="entry name" value="Leu/Phe-tRNA_Trfase"/>
</dbReference>
<dbReference type="PANTHER" id="PTHR30098">
    <property type="entry name" value="LEUCYL/PHENYLALANYL-TRNA--PROTEIN TRANSFERASE"/>
    <property type="match status" value="1"/>
</dbReference>
<evidence type="ECO:0000256" key="3">
    <source>
        <dbReference type="ARBA" id="ARBA00023315"/>
    </source>
</evidence>